<keyword evidence="9 10" id="KW-0539">Nucleus</keyword>
<reference evidence="18" key="3">
    <citation type="journal article" date="2011" name="J. Exp. Zool. B Mol. Dev. Evol.">
        <title>New insights from hemichordate genomes: prebilaterian origin and parallel modifications in the paired domain of the Pax gene eyegone.</title>
        <authorList>
            <person name="Friedrich M."/>
            <person name="Caravas J."/>
        </authorList>
    </citation>
    <scope>NUCLEOTIDE SEQUENCE</scope>
</reference>
<evidence type="ECO:0000256" key="8">
    <source>
        <dbReference type="ARBA" id="ARBA00023163"/>
    </source>
</evidence>
<dbReference type="InterPro" id="IPR001523">
    <property type="entry name" value="Paired_dom"/>
</dbReference>
<evidence type="ECO:0000313" key="15">
    <source>
        <dbReference type="EMBL" id="ACY92617.1"/>
    </source>
</evidence>
<dbReference type="Pfam" id="PF00292">
    <property type="entry name" value="PAX"/>
    <property type="match status" value="1"/>
</dbReference>
<protein>
    <submittedName>
        <fullName evidence="18">Eyegone</fullName>
    </submittedName>
    <submittedName>
        <fullName evidence="16">Pax6-like protein</fullName>
    </submittedName>
    <submittedName>
        <fullName evidence="15">PaxB transcription factor</fullName>
    </submittedName>
</protein>
<dbReference type="AlphaFoldDB" id="D1LXB1"/>
<keyword evidence="17" id="KW-1185">Reference proteome</keyword>
<dbReference type="GO" id="GO:0000978">
    <property type="term" value="F:RNA polymerase II cis-regulatory region sequence-specific DNA binding"/>
    <property type="evidence" value="ECO:0007669"/>
    <property type="project" value="TreeGrafter"/>
</dbReference>
<evidence type="ECO:0000313" key="18">
    <source>
        <dbReference type="RefSeq" id="NP_001161628.1"/>
    </source>
</evidence>
<evidence type="ECO:0000256" key="1">
    <source>
        <dbReference type="ARBA" id="ARBA00004123"/>
    </source>
</evidence>
<dbReference type="InterPro" id="IPR017970">
    <property type="entry name" value="Homeobox_CS"/>
</dbReference>
<reference evidence="15" key="1">
    <citation type="submission" date="2009-10" db="EMBL/GenBank/DDBJ databases">
        <authorList>
            <person name="Freeman R.M.Jr."/>
            <person name="Wu M.M."/>
            <person name="Gerhart J.J."/>
        </authorList>
    </citation>
    <scope>NUCLEOTIDE SEQUENCE</scope>
</reference>
<evidence type="ECO:0000259" key="14">
    <source>
        <dbReference type="PROSITE" id="PS51057"/>
    </source>
</evidence>
<proteinExistence type="evidence at transcript level"/>
<dbReference type="Pfam" id="PF00046">
    <property type="entry name" value="Homeodomain"/>
    <property type="match status" value="1"/>
</dbReference>
<dbReference type="OrthoDB" id="3225452at2759"/>
<dbReference type="InterPro" id="IPR043565">
    <property type="entry name" value="PAX_fam"/>
</dbReference>
<comment type="subcellular location">
    <subcellularLocation>
        <location evidence="1 10 11">Nucleus</location>
    </subcellularLocation>
</comment>
<keyword evidence="5" id="KW-0805">Transcription regulation</keyword>
<reference evidence="16" key="2">
    <citation type="submission" date="2009-11" db="EMBL/GenBank/DDBJ databases">
        <authorList>
            <person name="Freeman R.M.Jr."/>
            <person name="Wu M."/>
            <person name="Gerhart J."/>
        </authorList>
    </citation>
    <scope>NUCLEOTIDE SEQUENCE</scope>
</reference>
<dbReference type="Gene3D" id="1.10.10.10">
    <property type="entry name" value="Winged helix-like DNA-binding domain superfamily/Winged helix DNA-binding domain"/>
    <property type="match status" value="2"/>
</dbReference>
<dbReference type="EMBL" id="GU076088">
    <property type="protein sequence ID" value="ACY92617.1"/>
    <property type="molecule type" value="mRNA"/>
</dbReference>
<keyword evidence="7 10" id="KW-0371">Homeobox</keyword>
<dbReference type="SMART" id="SM00389">
    <property type="entry name" value="HOX"/>
    <property type="match status" value="1"/>
</dbReference>
<dbReference type="CTD" id="39419"/>
<evidence type="ECO:0000256" key="3">
    <source>
        <dbReference type="ARBA" id="ARBA00022473"/>
    </source>
</evidence>
<keyword evidence="3" id="KW-0217">Developmental protein</keyword>
<keyword evidence="4" id="KW-0563">Paired box</keyword>
<reference evidence="18" key="4">
    <citation type="submission" date="2025-05" db="UniProtKB">
        <authorList>
            <consortium name="RefSeq"/>
        </authorList>
    </citation>
    <scope>IDENTIFICATION</scope>
</reference>
<dbReference type="PANTHER" id="PTHR45636">
    <property type="entry name" value="PAIRED BOX PROTEIN PAX-6-RELATED-RELATED"/>
    <property type="match status" value="1"/>
</dbReference>
<dbReference type="PANTHER" id="PTHR45636:SF50">
    <property type="entry name" value="EYEGONE, ISOFORM A-RELATED"/>
    <property type="match status" value="1"/>
</dbReference>
<dbReference type="InterPro" id="IPR001356">
    <property type="entry name" value="HD"/>
</dbReference>
<evidence type="ECO:0000256" key="7">
    <source>
        <dbReference type="ARBA" id="ARBA00023155"/>
    </source>
</evidence>
<comment type="similarity">
    <text evidence="2">Belongs to the paired homeobox family.</text>
</comment>
<dbReference type="EMBL" id="GU224214">
    <property type="protein sequence ID" value="ADB22623.1"/>
    <property type="molecule type" value="mRNA"/>
</dbReference>
<dbReference type="Proteomes" id="UP000694865">
    <property type="component" value="Unplaced"/>
</dbReference>
<evidence type="ECO:0000256" key="11">
    <source>
        <dbReference type="RuleBase" id="RU000682"/>
    </source>
</evidence>
<dbReference type="PROSITE" id="PS00027">
    <property type="entry name" value="HOMEOBOX_1"/>
    <property type="match status" value="1"/>
</dbReference>
<feature type="DNA-binding region" description="Homeobox" evidence="10">
    <location>
        <begin position="238"/>
        <end position="297"/>
    </location>
</feature>
<evidence type="ECO:0000256" key="2">
    <source>
        <dbReference type="ARBA" id="ARBA00005733"/>
    </source>
</evidence>
<name>D1LXB1_SACKO</name>
<evidence type="ECO:0000256" key="5">
    <source>
        <dbReference type="ARBA" id="ARBA00023015"/>
    </source>
</evidence>
<feature type="compositionally biased region" description="Low complexity" evidence="12">
    <location>
        <begin position="209"/>
        <end position="219"/>
    </location>
</feature>
<dbReference type="KEGG" id="sko:100313701"/>
<evidence type="ECO:0000256" key="12">
    <source>
        <dbReference type="SAM" id="MobiDB-lite"/>
    </source>
</evidence>
<dbReference type="PRINTS" id="PR00027">
    <property type="entry name" value="PAIREDBOX"/>
</dbReference>
<accession>D1LXB1</accession>
<feature type="compositionally biased region" description="Basic and acidic residues" evidence="12">
    <location>
        <begin position="220"/>
        <end position="235"/>
    </location>
</feature>
<dbReference type="GeneID" id="100313701"/>
<dbReference type="Gene3D" id="1.10.10.60">
    <property type="entry name" value="Homeodomain-like"/>
    <property type="match status" value="1"/>
</dbReference>
<evidence type="ECO:0000256" key="9">
    <source>
        <dbReference type="ARBA" id="ARBA00023242"/>
    </source>
</evidence>
<keyword evidence="8" id="KW-0804">Transcription</keyword>
<feature type="compositionally biased region" description="Low complexity" evidence="12">
    <location>
        <begin position="356"/>
        <end position="385"/>
    </location>
</feature>
<dbReference type="SMART" id="SM00351">
    <property type="entry name" value="PAX"/>
    <property type="match status" value="1"/>
</dbReference>
<evidence type="ECO:0000256" key="10">
    <source>
        <dbReference type="PROSITE-ProRule" id="PRU00108"/>
    </source>
</evidence>
<feature type="region of interest" description="Disordered" evidence="12">
    <location>
        <begin position="340"/>
        <end position="385"/>
    </location>
</feature>
<evidence type="ECO:0000313" key="16">
    <source>
        <dbReference type="EMBL" id="ADB22623.1"/>
    </source>
</evidence>
<dbReference type="InterPro" id="IPR036388">
    <property type="entry name" value="WH-like_DNA-bd_sf"/>
</dbReference>
<dbReference type="RefSeq" id="NP_001161628.1">
    <property type="nucleotide sequence ID" value="NM_001168156.1"/>
</dbReference>
<dbReference type="GO" id="GO:0005634">
    <property type="term" value="C:nucleus"/>
    <property type="evidence" value="ECO:0007669"/>
    <property type="project" value="UniProtKB-SubCell"/>
</dbReference>
<feature type="region of interest" description="Disordered" evidence="12">
    <location>
        <begin position="204"/>
        <end position="247"/>
    </location>
</feature>
<dbReference type="FunFam" id="1.10.10.60:FF:000307">
    <property type="entry name" value="Eyegone, isoform A"/>
    <property type="match status" value="1"/>
</dbReference>
<evidence type="ECO:0000256" key="6">
    <source>
        <dbReference type="ARBA" id="ARBA00023125"/>
    </source>
</evidence>
<organism evidence="15">
    <name type="scientific">Saccoglossus kowalevskii</name>
    <name type="common">Acorn worm</name>
    <dbReference type="NCBI Taxonomy" id="10224"/>
    <lineage>
        <taxon>Eukaryota</taxon>
        <taxon>Metazoa</taxon>
        <taxon>Hemichordata</taxon>
        <taxon>Enteropneusta</taxon>
        <taxon>Harrimaniidae</taxon>
        <taxon>Saccoglossus</taxon>
    </lineage>
</organism>
<dbReference type="SUPFAM" id="SSF46689">
    <property type="entry name" value="Homeodomain-like"/>
    <property type="match status" value="2"/>
</dbReference>
<evidence type="ECO:0000259" key="13">
    <source>
        <dbReference type="PROSITE" id="PS50071"/>
    </source>
</evidence>
<dbReference type="PROSITE" id="PS50071">
    <property type="entry name" value="HOMEOBOX_2"/>
    <property type="match status" value="1"/>
</dbReference>
<evidence type="ECO:0000313" key="17">
    <source>
        <dbReference type="Proteomes" id="UP000694865"/>
    </source>
</evidence>
<keyword evidence="6 10" id="KW-0238">DNA-binding</keyword>
<dbReference type="GO" id="GO:0000981">
    <property type="term" value="F:DNA-binding transcription factor activity, RNA polymerase II-specific"/>
    <property type="evidence" value="ECO:0007669"/>
    <property type="project" value="InterPro"/>
</dbReference>
<dbReference type="PROSITE" id="PS51057">
    <property type="entry name" value="PAIRED_2"/>
    <property type="match status" value="1"/>
</dbReference>
<dbReference type="FunFam" id="1.10.10.10:FF:000003">
    <property type="entry name" value="Paired box protein Pax-6"/>
    <property type="match status" value="1"/>
</dbReference>
<feature type="domain" description="Homeobox" evidence="13">
    <location>
        <begin position="236"/>
        <end position="296"/>
    </location>
</feature>
<dbReference type="CDD" id="cd00086">
    <property type="entry name" value="homeodomain"/>
    <property type="match status" value="1"/>
</dbReference>
<feature type="domain" description="Paired" evidence="14">
    <location>
        <begin position="9"/>
        <end position="136"/>
    </location>
</feature>
<dbReference type="InterPro" id="IPR009057">
    <property type="entry name" value="Homeodomain-like_sf"/>
</dbReference>
<sequence length="385" mass="42306">MDTTTVHPGLNGLPQLGGMFLNGRPLPDPLRHRIVELAHCGIRPCDISRQLLISHGSVSKMLAGRYYEMGAIRPGTIGGSKPKVATPEVVSKIELYKQENPTIFAWEIRDRLISEGVCTNSTVPSVSSINRILRNRAAERAAAEYARAAEQALYPHYPISWPHGVPFTAPPTISPYNLSASLASNSSGTSLYPTSLLNIPPMTSLRGIPTSSVPTFTTTSHKDETRKQEQTEEQKKKSRRSRTTFSGDQLDVLEKEFDKTHYPCVNTREDLANKTHLSEARVQVWFSNRRAKWRRHKKIGSLPHPSPVQPSYPLYKPIPLNEPASSTVHVSEEKAKTLIPSSRSAFTAAPSPKITSPASSPLVIVSSPSPSAMTSSASISFSRRP</sequence>
<evidence type="ECO:0000256" key="4">
    <source>
        <dbReference type="ARBA" id="ARBA00022724"/>
    </source>
</evidence>
<gene>
    <name evidence="18" type="primary">eyg</name>
    <name evidence="16 18" type="synonym">Pax6-like</name>
</gene>